<dbReference type="PANTHER" id="PTHR46586">
    <property type="entry name" value="ANKYRIN REPEAT-CONTAINING PROTEIN"/>
    <property type="match status" value="1"/>
</dbReference>
<evidence type="ECO:0000256" key="1">
    <source>
        <dbReference type="SAM" id="MobiDB-lite"/>
    </source>
</evidence>
<name>A0A1V9ZML8_9STRA</name>
<feature type="region of interest" description="Disordered" evidence="1">
    <location>
        <begin position="1"/>
        <end position="53"/>
    </location>
</feature>
<reference evidence="2 3" key="1">
    <citation type="journal article" date="2014" name="Genome Biol. Evol.">
        <title>The secreted proteins of Achlya hypogyna and Thraustotheca clavata identify the ancestral oomycete secretome and reveal gene acquisitions by horizontal gene transfer.</title>
        <authorList>
            <person name="Misner I."/>
            <person name="Blouin N."/>
            <person name="Leonard G."/>
            <person name="Richards T.A."/>
            <person name="Lane C.E."/>
        </authorList>
    </citation>
    <scope>NUCLEOTIDE SEQUENCE [LARGE SCALE GENOMIC DNA]</scope>
    <source>
        <strain evidence="2 3">ATCC 34112</strain>
    </source>
</reference>
<accession>A0A1V9ZML8</accession>
<protein>
    <submittedName>
        <fullName evidence="2">Uncharacterized protein</fullName>
    </submittedName>
</protein>
<dbReference type="InterPro" id="IPR002110">
    <property type="entry name" value="Ankyrin_rpt"/>
</dbReference>
<dbReference type="InterPro" id="IPR036770">
    <property type="entry name" value="Ankyrin_rpt-contain_sf"/>
</dbReference>
<evidence type="ECO:0000313" key="2">
    <source>
        <dbReference type="EMBL" id="OQR99245.1"/>
    </source>
</evidence>
<organism evidence="2 3">
    <name type="scientific">Thraustotheca clavata</name>
    <dbReference type="NCBI Taxonomy" id="74557"/>
    <lineage>
        <taxon>Eukaryota</taxon>
        <taxon>Sar</taxon>
        <taxon>Stramenopiles</taxon>
        <taxon>Oomycota</taxon>
        <taxon>Saprolegniomycetes</taxon>
        <taxon>Saprolegniales</taxon>
        <taxon>Achlyaceae</taxon>
        <taxon>Thraustotheca</taxon>
    </lineage>
</organism>
<comment type="caution">
    <text evidence="2">The sequence shown here is derived from an EMBL/GenBank/DDBJ whole genome shotgun (WGS) entry which is preliminary data.</text>
</comment>
<dbReference type="Pfam" id="PF13637">
    <property type="entry name" value="Ank_4"/>
    <property type="match status" value="3"/>
</dbReference>
<dbReference type="InterPro" id="IPR052050">
    <property type="entry name" value="SecEffector_AnkRepeat"/>
</dbReference>
<dbReference type="Gene3D" id="1.25.40.20">
    <property type="entry name" value="Ankyrin repeat-containing domain"/>
    <property type="match status" value="7"/>
</dbReference>
<gene>
    <name evidence="2" type="ORF">THRCLA_06572</name>
</gene>
<dbReference type="STRING" id="74557.A0A1V9ZML8"/>
<dbReference type="OrthoDB" id="70387at2759"/>
<dbReference type="SMART" id="SM00248">
    <property type="entry name" value="ANK"/>
    <property type="match status" value="11"/>
</dbReference>
<feature type="compositionally biased region" description="Basic and acidic residues" evidence="1">
    <location>
        <begin position="43"/>
        <end position="52"/>
    </location>
</feature>
<dbReference type="AlphaFoldDB" id="A0A1V9ZML8"/>
<feature type="compositionally biased region" description="Acidic residues" evidence="1">
    <location>
        <begin position="984"/>
        <end position="998"/>
    </location>
</feature>
<dbReference type="EMBL" id="JNBS01001821">
    <property type="protein sequence ID" value="OQR99245.1"/>
    <property type="molecule type" value="Genomic_DNA"/>
</dbReference>
<proteinExistence type="predicted"/>
<dbReference type="Pfam" id="PF12796">
    <property type="entry name" value="Ank_2"/>
    <property type="match status" value="3"/>
</dbReference>
<dbReference type="SUPFAM" id="SSF140860">
    <property type="entry name" value="Pseudo ankyrin repeat-like"/>
    <property type="match status" value="1"/>
</dbReference>
<feature type="region of interest" description="Disordered" evidence="1">
    <location>
        <begin position="981"/>
        <end position="1023"/>
    </location>
</feature>
<feature type="non-terminal residue" evidence="2">
    <location>
        <position position="1059"/>
    </location>
</feature>
<dbReference type="Proteomes" id="UP000243217">
    <property type="component" value="Unassembled WGS sequence"/>
</dbReference>
<dbReference type="SUPFAM" id="SSF48403">
    <property type="entry name" value="Ankyrin repeat"/>
    <property type="match status" value="3"/>
</dbReference>
<keyword evidence="3" id="KW-1185">Reference proteome</keyword>
<evidence type="ECO:0000313" key="3">
    <source>
        <dbReference type="Proteomes" id="UP000243217"/>
    </source>
</evidence>
<dbReference type="PANTHER" id="PTHR46586:SF3">
    <property type="entry name" value="ANKYRIN REPEAT-CONTAINING PROTEIN"/>
    <property type="match status" value="1"/>
</dbReference>
<sequence length="1059" mass="118737">MMALPTPDDTMGPFVLSRKHSSSSAYSESGLQRRDSTTSSSDRPSDASRKSISEAPKLSAFSRLTSWRRSNGNKVAENGDLDYLVNYGDTLTFTTDAIDLAAANGHLDVLQYLHVHRSEGCTFAAMDKAAANGHLEIVTWLHLNRLEGCTTEAMDLAATNDHFDIVKFLHKHRSEGCTTNAMDGAAANGHLAIVVWLFFNRHEGCTDVAMNLAASNGHVDVLTFLHENDIANVRNNMNELLDISVNHGQVNVVRWLIDTLATDVSYYRILDVAASENQLEIVQYLCQAKNGLVSLEVGRTKSIISPAMLAYLESIPVQQAYWNAAFPMDIVALHGYLDFLEYLHHRNFAGICSEEAMALAAGAGHLNVVIFLNENRTEGCSTHAIDFAAAHGHLEIIKYLLAERTEGGTQKALDEACLNGHLDVVSYLFDSDITWIEKVNNVYALNAAASTGQLEVVKYLCTRSYGEPFLAIDFAVEYGQIAVARYLHQEYGAYSKIPPTDADMMAYLQTTKHASLWSMNPLDFSAGENRHDLIEWFSSTRETLYTTKAMDLAASNGHFDMVQWLYENRTEGCTSDALDYAAGNGHIDILQFLHDAYQQLSWTSLALDLAAGNGHLTILKWLKENRDVEPTQQGFEWACRNGHLKVLEYLREMYPSLQGNTKALELAAKMGHVNVIEWLVINDNVPLTLNAMEQAMINGHTRVAKYILTQAPTLSWSAKTVDVALKKHQTDAAEWWVLDAQLPYTRQTKDLAAKRGSLRLLQYFIEKLSESDEVLIPHLCDSFEAATVHGHNELVKYIHTKFELYVVRKQYKKALKQHYTLVTEYLEATHIEFWKSAPIDFAVRRHEIWVRWLHNKGYTATTAAMDEAAARGDLALVQWFHTNRTEGCTTAAMDAAAALGRLDMVQWFHTHRFEGCTTDAMDLASQNGHFEVMQWLYDNRDEGCTAYAVNICAMTGRLDILKWLVDRIEVYTKNTQPAESFGYDTEDDFDPDLDPSEMEELKKKLRPGSGLTKGKSLSDALPLPSLAMPHHKLKSDSTDMLDMASEKGHLEMVEWLTKN</sequence>